<dbReference type="RefSeq" id="WP_116610519.1">
    <property type="nucleotide sequence ID" value="NZ_QEOB01000004.1"/>
</dbReference>
<dbReference type="Proteomes" id="UP000245712">
    <property type="component" value="Unassembled WGS sequence"/>
</dbReference>
<comment type="caution">
    <text evidence="3">The sequence shown here is derived from an EMBL/GenBank/DDBJ whole genome shotgun (WGS) entry which is preliminary data.</text>
</comment>
<evidence type="ECO:0000256" key="2">
    <source>
        <dbReference type="SAM" id="SignalP"/>
    </source>
</evidence>
<proteinExistence type="predicted"/>
<evidence type="ECO:0000256" key="1">
    <source>
        <dbReference type="SAM" id="MobiDB-lite"/>
    </source>
</evidence>
<dbReference type="EMBL" id="QEOB01000004">
    <property type="protein sequence ID" value="PVX84838.1"/>
    <property type="molecule type" value="Genomic_DNA"/>
</dbReference>
<feature type="region of interest" description="Disordered" evidence="1">
    <location>
        <begin position="140"/>
        <end position="204"/>
    </location>
</feature>
<dbReference type="PROSITE" id="PS51257">
    <property type="entry name" value="PROKAR_LIPOPROTEIN"/>
    <property type="match status" value="1"/>
</dbReference>
<feature type="signal peptide" evidence="2">
    <location>
        <begin position="1"/>
        <end position="22"/>
    </location>
</feature>
<reference evidence="3 4" key="1">
    <citation type="submission" date="2018-05" db="EMBL/GenBank/DDBJ databases">
        <title>Genomic Encyclopedia of Type Strains, Phase IV (KMG-V): Genome sequencing to study the core and pangenomes of soil and plant-associated prokaryotes.</title>
        <authorList>
            <person name="Whitman W."/>
        </authorList>
    </citation>
    <scope>NUCLEOTIDE SEQUENCE [LARGE SCALE GENOMIC DNA]</scope>
    <source>
        <strain evidence="3 4">SCZa-39</strain>
    </source>
</reference>
<keyword evidence="4" id="KW-1185">Reference proteome</keyword>
<keyword evidence="2" id="KW-0732">Signal</keyword>
<protein>
    <submittedName>
        <fullName evidence="3">Uncharacterized protein</fullName>
    </submittedName>
</protein>
<evidence type="ECO:0000313" key="4">
    <source>
        <dbReference type="Proteomes" id="UP000245712"/>
    </source>
</evidence>
<evidence type="ECO:0000313" key="3">
    <source>
        <dbReference type="EMBL" id="PVX84838.1"/>
    </source>
</evidence>
<sequence length="204" mass="21903">MNAKLRALPFALALLGTPLITGCVTDARVAAGPARATAVVAAPPPPPVVVAQPVYVPQQYDAYVSVALDRDIVYTGGSTYIWIVGSDGHRHRHYYGHGDLRGEVLHRRSELRVVMAHNEGHLPMQRVHMAEPAARVRVTMQPHGHRPPPAGHPPAHAVQAASHRPPPPIRSADAGRHRRPEGHPESHPNAAPAPRFAGQPPHAG</sequence>
<accession>A0ABX5KSM2</accession>
<name>A0ABX5KSM2_9BURK</name>
<feature type="chain" id="PRO_5046679779" evidence="2">
    <location>
        <begin position="23"/>
        <end position="204"/>
    </location>
</feature>
<gene>
    <name evidence="3" type="ORF">C7402_10481</name>
</gene>
<organism evidence="3 4">
    <name type="scientific">Paraburkholderia unamae</name>
    <dbReference type="NCBI Taxonomy" id="219649"/>
    <lineage>
        <taxon>Bacteria</taxon>
        <taxon>Pseudomonadati</taxon>
        <taxon>Pseudomonadota</taxon>
        <taxon>Betaproteobacteria</taxon>
        <taxon>Burkholderiales</taxon>
        <taxon>Burkholderiaceae</taxon>
        <taxon>Paraburkholderia</taxon>
    </lineage>
</organism>